<proteinExistence type="predicted"/>
<evidence type="ECO:0000259" key="1">
    <source>
        <dbReference type="Pfam" id="PF20675"/>
    </source>
</evidence>
<dbReference type="Proteomes" id="UP001174677">
    <property type="component" value="Chromosome 17"/>
</dbReference>
<name>A0ABQ9KLP8_HEVBR</name>
<dbReference type="InterPro" id="IPR038862">
    <property type="entry name" value="MPH2"/>
</dbReference>
<organism evidence="2 3">
    <name type="scientific">Hevea brasiliensis</name>
    <name type="common">Para rubber tree</name>
    <name type="synonym">Siphonia brasiliensis</name>
    <dbReference type="NCBI Taxonomy" id="3981"/>
    <lineage>
        <taxon>Eukaryota</taxon>
        <taxon>Viridiplantae</taxon>
        <taxon>Streptophyta</taxon>
        <taxon>Embryophyta</taxon>
        <taxon>Tracheophyta</taxon>
        <taxon>Spermatophyta</taxon>
        <taxon>Magnoliopsida</taxon>
        <taxon>eudicotyledons</taxon>
        <taxon>Gunneridae</taxon>
        <taxon>Pentapetalae</taxon>
        <taxon>rosids</taxon>
        <taxon>fabids</taxon>
        <taxon>Malpighiales</taxon>
        <taxon>Euphorbiaceae</taxon>
        <taxon>Crotonoideae</taxon>
        <taxon>Micrandreae</taxon>
        <taxon>Hevea</taxon>
    </lineage>
</organism>
<protein>
    <recommendedName>
        <fullName evidence="1">Maintenance of Photosystem II under High light 2 C-terminal domain-containing protein</fullName>
    </recommendedName>
</protein>
<dbReference type="PANTHER" id="PTHR35742:SF1">
    <property type="entry name" value="THYLAKOID LUMENAL 16.5 KDA PROTEIN, CHLOROPLASTIC"/>
    <property type="match status" value="1"/>
</dbReference>
<keyword evidence="3" id="KW-1185">Reference proteome</keyword>
<dbReference type="EMBL" id="JARPOI010000017">
    <property type="protein sequence ID" value="KAJ9140992.1"/>
    <property type="molecule type" value="Genomic_DNA"/>
</dbReference>
<feature type="domain" description="Maintenance of Photosystem II under High light 2 C-terminal" evidence="1">
    <location>
        <begin position="139"/>
        <end position="168"/>
    </location>
</feature>
<dbReference type="PANTHER" id="PTHR35742">
    <property type="entry name" value="THYLAKOID LUMENAL 16.5 KDA PROTEIN, CHLOROPLASTIC"/>
    <property type="match status" value="1"/>
</dbReference>
<dbReference type="InterPro" id="IPR049072">
    <property type="entry name" value="MPH2_C"/>
</dbReference>
<evidence type="ECO:0000313" key="3">
    <source>
        <dbReference type="Proteomes" id="UP001174677"/>
    </source>
</evidence>
<evidence type="ECO:0000313" key="2">
    <source>
        <dbReference type="EMBL" id="KAJ9140992.1"/>
    </source>
</evidence>
<dbReference type="Pfam" id="PF20675">
    <property type="entry name" value="MPH2"/>
    <property type="match status" value="1"/>
</dbReference>
<sequence length="168" mass="18389">MPLIFPSKNTRKTKKNQEMATAFLPTANSFLSSSSSSLSSLKTPVLFCPQKNNAKRQLSICRASSESPSPPSPILTKRSLSISFITSFVFSLASRSNSSPNAAILEADDDEELLERVKRDRKKRIERQGVISSSNKETGYLQDLVYKLSKVGQAIENNDLSTASSVLG</sequence>
<comment type="caution">
    <text evidence="2">The sequence shown here is derived from an EMBL/GenBank/DDBJ whole genome shotgun (WGS) entry which is preliminary data.</text>
</comment>
<gene>
    <name evidence="2" type="ORF">P3X46_031578</name>
</gene>
<reference evidence="2" key="1">
    <citation type="journal article" date="2023" name="Plant Biotechnol. J.">
        <title>Chromosome-level wild Hevea brasiliensis genome provides new tools for genomic-assisted breeding and valuable loci to elevate rubber yield.</title>
        <authorList>
            <person name="Cheng H."/>
            <person name="Song X."/>
            <person name="Hu Y."/>
            <person name="Wu T."/>
            <person name="Yang Q."/>
            <person name="An Z."/>
            <person name="Feng S."/>
            <person name="Deng Z."/>
            <person name="Wu W."/>
            <person name="Zeng X."/>
            <person name="Tu M."/>
            <person name="Wang X."/>
            <person name="Huang H."/>
        </authorList>
    </citation>
    <scope>NUCLEOTIDE SEQUENCE</scope>
    <source>
        <strain evidence="2">MT/VB/25A 57/8</strain>
    </source>
</reference>
<accession>A0ABQ9KLP8</accession>